<gene>
    <name evidence="1" type="ORF">LCGC14_1062830</name>
</gene>
<dbReference type="EMBL" id="LAZR01004521">
    <property type="protein sequence ID" value="KKN07830.1"/>
    <property type="molecule type" value="Genomic_DNA"/>
</dbReference>
<sequence>MRNEICEFCGADKEVYRETLGEECGCTETNMGNQGVFRILNLLRRNGIPCFQADGVTTQELDDEVKGWG</sequence>
<protein>
    <submittedName>
        <fullName evidence="1">Uncharacterized protein</fullName>
    </submittedName>
</protein>
<accession>A0A0F9MKL7</accession>
<proteinExistence type="predicted"/>
<comment type="caution">
    <text evidence="1">The sequence shown here is derived from an EMBL/GenBank/DDBJ whole genome shotgun (WGS) entry which is preliminary data.</text>
</comment>
<evidence type="ECO:0000313" key="1">
    <source>
        <dbReference type="EMBL" id="KKN07830.1"/>
    </source>
</evidence>
<organism evidence="1">
    <name type="scientific">marine sediment metagenome</name>
    <dbReference type="NCBI Taxonomy" id="412755"/>
    <lineage>
        <taxon>unclassified sequences</taxon>
        <taxon>metagenomes</taxon>
        <taxon>ecological metagenomes</taxon>
    </lineage>
</organism>
<reference evidence="1" key="1">
    <citation type="journal article" date="2015" name="Nature">
        <title>Complex archaea that bridge the gap between prokaryotes and eukaryotes.</title>
        <authorList>
            <person name="Spang A."/>
            <person name="Saw J.H."/>
            <person name="Jorgensen S.L."/>
            <person name="Zaremba-Niedzwiedzka K."/>
            <person name="Martijn J."/>
            <person name="Lind A.E."/>
            <person name="van Eijk R."/>
            <person name="Schleper C."/>
            <person name="Guy L."/>
            <person name="Ettema T.J."/>
        </authorList>
    </citation>
    <scope>NUCLEOTIDE SEQUENCE</scope>
</reference>
<dbReference type="AlphaFoldDB" id="A0A0F9MKL7"/>
<name>A0A0F9MKL7_9ZZZZ</name>